<accession>A0A1I1A1X0</accession>
<keyword evidence="2" id="KW-1133">Transmembrane helix</keyword>
<dbReference type="InterPro" id="IPR025889">
    <property type="entry name" value="GSP17M-like_dom"/>
</dbReference>
<reference evidence="4 5" key="1">
    <citation type="submission" date="2016-10" db="EMBL/GenBank/DDBJ databases">
        <authorList>
            <person name="de Groot N.N."/>
        </authorList>
    </citation>
    <scope>NUCLEOTIDE SEQUENCE [LARGE SCALE GENOMIC DNA]</scope>
    <source>
        <strain evidence="4 5">CGMCC 4.6945</strain>
    </source>
</reference>
<dbReference type="EMBL" id="FOKA01000014">
    <property type="protein sequence ID" value="SFB31897.1"/>
    <property type="molecule type" value="Genomic_DNA"/>
</dbReference>
<keyword evidence="5" id="KW-1185">Reference proteome</keyword>
<feature type="compositionally biased region" description="Pro residues" evidence="1">
    <location>
        <begin position="214"/>
        <end position="232"/>
    </location>
</feature>
<feature type="region of interest" description="Disordered" evidence="1">
    <location>
        <begin position="163"/>
        <end position="232"/>
    </location>
</feature>
<name>A0A1I1A1X0_9CELL</name>
<gene>
    <name evidence="4" type="ORF">SAMN05421867_11455</name>
</gene>
<feature type="transmembrane region" description="Helical" evidence="2">
    <location>
        <begin position="69"/>
        <end position="92"/>
    </location>
</feature>
<feature type="transmembrane region" description="Helical" evidence="2">
    <location>
        <begin position="98"/>
        <end position="121"/>
    </location>
</feature>
<organism evidence="4 5">
    <name type="scientific">Cellulomonas marina</name>
    <dbReference type="NCBI Taxonomy" id="988821"/>
    <lineage>
        <taxon>Bacteria</taxon>
        <taxon>Bacillati</taxon>
        <taxon>Actinomycetota</taxon>
        <taxon>Actinomycetes</taxon>
        <taxon>Micrococcales</taxon>
        <taxon>Cellulomonadaceae</taxon>
        <taxon>Cellulomonas</taxon>
    </lineage>
</organism>
<evidence type="ECO:0000256" key="2">
    <source>
        <dbReference type="SAM" id="Phobius"/>
    </source>
</evidence>
<keyword evidence="2" id="KW-0472">Membrane</keyword>
<dbReference type="Pfam" id="PF11181">
    <property type="entry name" value="YflT"/>
    <property type="match status" value="1"/>
</dbReference>
<proteinExistence type="predicted"/>
<feature type="domain" description="General stress protein 17M-like" evidence="3">
    <location>
        <begin position="20"/>
        <end position="87"/>
    </location>
</feature>
<evidence type="ECO:0000313" key="5">
    <source>
        <dbReference type="Proteomes" id="UP000199012"/>
    </source>
</evidence>
<protein>
    <recommendedName>
        <fullName evidence="3">General stress protein 17M-like domain-containing protein</fullName>
    </recommendedName>
</protein>
<feature type="compositionally biased region" description="Low complexity" evidence="1">
    <location>
        <begin position="180"/>
        <end position="199"/>
    </location>
</feature>
<dbReference type="RefSeq" id="WP_203708978.1">
    <property type="nucleotide sequence ID" value="NZ_BONM01000034.1"/>
</dbReference>
<dbReference type="AlphaFoldDB" id="A0A1I1A1X0"/>
<evidence type="ECO:0000256" key="1">
    <source>
        <dbReference type="SAM" id="MobiDB-lite"/>
    </source>
</evidence>
<dbReference type="STRING" id="988821.SAMN05421867_11455"/>
<keyword evidence="2" id="KW-0812">Transmembrane</keyword>
<dbReference type="Proteomes" id="UP000199012">
    <property type="component" value="Unassembled WGS sequence"/>
</dbReference>
<evidence type="ECO:0000259" key="3">
    <source>
        <dbReference type="Pfam" id="PF11181"/>
    </source>
</evidence>
<sequence>MSLSGNTRSPRTPTLPQGETVASYATYLEAQKAVDHLSDKEFPVELVTIVGTDLRMVERVMGRLTYPRVALSGFASGAWFGISFGLLIGLLAGDGLGVTVLAGLLIGGAFGLLFAVVAYAFTGGRRDFTSSSQIVATTYSVLCREEKAHQARQLLAEVGGVQSGWGRPQSAPVAPPAPRPQAVHQPVQQPVHQPAHQPAQPQPGQPQAGQPWGAPQPQPQPQPQQPPQPPQG</sequence>
<evidence type="ECO:0000313" key="4">
    <source>
        <dbReference type="EMBL" id="SFB31897.1"/>
    </source>
</evidence>